<comment type="function">
    <text evidence="8">Single strand-specific metallo-endoribonuclease involved in late-stage 70S ribosome quality control and in maturation of the 3' terminus of the 16S rRNA.</text>
</comment>
<feature type="binding site" evidence="8">
    <location>
        <position position="116"/>
    </location>
    <ligand>
        <name>Zn(2+)</name>
        <dbReference type="ChEBI" id="CHEBI:29105"/>
        <note>catalytic</note>
    </ligand>
</feature>
<reference evidence="10" key="1">
    <citation type="journal article" date="2019" name="Int. J. Syst. Evol. Microbiol.">
        <title>The Global Catalogue of Microorganisms (GCM) 10K type strain sequencing project: providing services to taxonomists for standard genome sequencing and annotation.</title>
        <authorList>
            <consortium name="The Broad Institute Genomics Platform"/>
            <consortium name="The Broad Institute Genome Sequencing Center for Infectious Disease"/>
            <person name="Wu L."/>
            <person name="Ma J."/>
        </authorList>
    </citation>
    <scope>NUCLEOTIDE SEQUENCE [LARGE SCALE GENOMIC DNA]</scope>
    <source>
        <strain evidence="10">CCUG 60559</strain>
    </source>
</reference>
<gene>
    <name evidence="8 9" type="primary">ybeY</name>
    <name evidence="9" type="ORF">ACFQQA_03510</name>
</gene>
<evidence type="ECO:0000313" key="9">
    <source>
        <dbReference type="EMBL" id="MFC7293787.1"/>
    </source>
</evidence>
<dbReference type="Gene3D" id="3.40.390.30">
    <property type="entry name" value="Metalloproteases ('zincins'), catalytic domain"/>
    <property type="match status" value="1"/>
</dbReference>
<dbReference type="RefSeq" id="WP_100687073.1">
    <property type="nucleotide sequence ID" value="NZ_JBHTBD010000001.1"/>
</dbReference>
<comment type="similarity">
    <text evidence="1 8">Belongs to the endoribonuclease YbeY family.</text>
</comment>
<evidence type="ECO:0000256" key="8">
    <source>
        <dbReference type="HAMAP-Rule" id="MF_00009"/>
    </source>
</evidence>
<keyword evidence="3 8" id="KW-0540">Nuclease</keyword>
<name>A0ABW2IS63_9GAMM</name>
<dbReference type="PROSITE" id="PS01306">
    <property type="entry name" value="UPF0054"/>
    <property type="match status" value="1"/>
</dbReference>
<keyword evidence="8" id="KW-0698">rRNA processing</keyword>
<dbReference type="InterPro" id="IPR023091">
    <property type="entry name" value="MetalPrtase_cat_dom_sf_prd"/>
</dbReference>
<dbReference type="EC" id="3.1.-.-" evidence="8"/>
<feature type="binding site" evidence="8">
    <location>
        <position position="112"/>
    </location>
    <ligand>
        <name>Zn(2+)</name>
        <dbReference type="ChEBI" id="CHEBI:29105"/>
        <note>catalytic</note>
    </ligand>
</feature>
<dbReference type="PANTHER" id="PTHR46986:SF1">
    <property type="entry name" value="ENDORIBONUCLEASE YBEY, CHLOROPLASTIC"/>
    <property type="match status" value="1"/>
</dbReference>
<evidence type="ECO:0000256" key="4">
    <source>
        <dbReference type="ARBA" id="ARBA00022723"/>
    </source>
</evidence>
<evidence type="ECO:0000256" key="5">
    <source>
        <dbReference type="ARBA" id="ARBA00022759"/>
    </source>
</evidence>
<comment type="cofactor">
    <cofactor evidence="8">
        <name>Zn(2+)</name>
        <dbReference type="ChEBI" id="CHEBI:29105"/>
    </cofactor>
    <text evidence="8">Binds 1 zinc ion.</text>
</comment>
<keyword evidence="10" id="KW-1185">Reference proteome</keyword>
<evidence type="ECO:0000256" key="6">
    <source>
        <dbReference type="ARBA" id="ARBA00022801"/>
    </source>
</evidence>
<dbReference type="InterPro" id="IPR002036">
    <property type="entry name" value="YbeY"/>
</dbReference>
<evidence type="ECO:0000313" key="10">
    <source>
        <dbReference type="Proteomes" id="UP001596506"/>
    </source>
</evidence>
<evidence type="ECO:0000256" key="3">
    <source>
        <dbReference type="ARBA" id="ARBA00022722"/>
    </source>
</evidence>
<dbReference type="NCBIfam" id="TIGR00043">
    <property type="entry name" value="rRNA maturation RNase YbeY"/>
    <property type="match status" value="1"/>
</dbReference>
<evidence type="ECO:0000256" key="7">
    <source>
        <dbReference type="ARBA" id="ARBA00022833"/>
    </source>
</evidence>
<organism evidence="9 10">
    <name type="scientific">Marinobacter aromaticivorans</name>
    <dbReference type="NCBI Taxonomy" id="1494078"/>
    <lineage>
        <taxon>Bacteria</taxon>
        <taxon>Pseudomonadati</taxon>
        <taxon>Pseudomonadota</taxon>
        <taxon>Gammaproteobacteria</taxon>
        <taxon>Pseudomonadales</taxon>
        <taxon>Marinobacteraceae</taxon>
        <taxon>Marinobacter</taxon>
    </lineage>
</organism>
<dbReference type="InterPro" id="IPR020549">
    <property type="entry name" value="YbeY_CS"/>
</dbReference>
<dbReference type="PANTHER" id="PTHR46986">
    <property type="entry name" value="ENDORIBONUCLEASE YBEY, CHLOROPLASTIC"/>
    <property type="match status" value="1"/>
</dbReference>
<sequence length="159" mass="17718">MNQLTVDFQKVFDGPGVPSESRFQDWARAAWLEQDPSEVTIRIVDIDESRALNHQFRGQDKPTNVLSFPFEAPAGITVPLAGDLVICAPVVEDEAREQAKSPLAHWAHMVVHGMLHLQGYDHINDKDAEAMEALEIRLLAQLGISNPYAEAEEETDKDS</sequence>
<dbReference type="HAMAP" id="MF_00009">
    <property type="entry name" value="Endoribonucl_YbeY"/>
    <property type="match status" value="1"/>
</dbReference>
<accession>A0ABW2IS63</accession>
<proteinExistence type="inferred from homology"/>
<keyword evidence="5 8" id="KW-0255">Endonuclease</keyword>
<dbReference type="EMBL" id="JBHTBD010000001">
    <property type="protein sequence ID" value="MFC7293787.1"/>
    <property type="molecule type" value="Genomic_DNA"/>
</dbReference>
<feature type="binding site" evidence="8">
    <location>
        <position position="122"/>
    </location>
    <ligand>
        <name>Zn(2+)</name>
        <dbReference type="ChEBI" id="CHEBI:29105"/>
        <note>catalytic</note>
    </ligand>
</feature>
<keyword evidence="7 8" id="KW-0862">Zinc</keyword>
<keyword evidence="6 8" id="KW-0378">Hydrolase</keyword>
<dbReference type="SUPFAM" id="SSF55486">
    <property type="entry name" value="Metalloproteases ('zincins'), catalytic domain"/>
    <property type="match status" value="1"/>
</dbReference>
<keyword evidence="2 8" id="KW-0690">Ribosome biogenesis</keyword>
<protein>
    <recommendedName>
        <fullName evidence="8">Endoribonuclease YbeY</fullName>
        <ecNumber evidence="8">3.1.-.-</ecNumber>
    </recommendedName>
</protein>
<evidence type="ECO:0000256" key="2">
    <source>
        <dbReference type="ARBA" id="ARBA00022517"/>
    </source>
</evidence>
<comment type="caution">
    <text evidence="9">The sequence shown here is derived from an EMBL/GenBank/DDBJ whole genome shotgun (WGS) entry which is preliminary data.</text>
</comment>
<keyword evidence="4 8" id="KW-0479">Metal-binding</keyword>
<evidence type="ECO:0000256" key="1">
    <source>
        <dbReference type="ARBA" id="ARBA00010875"/>
    </source>
</evidence>
<comment type="subcellular location">
    <subcellularLocation>
        <location evidence="8">Cytoplasm</location>
    </subcellularLocation>
</comment>
<keyword evidence="8" id="KW-0963">Cytoplasm</keyword>
<dbReference type="Pfam" id="PF02130">
    <property type="entry name" value="YbeY"/>
    <property type="match status" value="1"/>
</dbReference>
<dbReference type="Proteomes" id="UP001596506">
    <property type="component" value="Unassembled WGS sequence"/>
</dbReference>